<accession>A0A9N9HYT0</accession>
<sequence length="67" mass="7653">MDSNGKKRACATKKSLKKKKKEAKRTKEQEKKLLKMKLTIILRSGSAIVRNLKALGFITDRYLSKTT</sequence>
<evidence type="ECO:0000313" key="3">
    <source>
        <dbReference type="Proteomes" id="UP000789405"/>
    </source>
</evidence>
<feature type="region of interest" description="Disordered" evidence="1">
    <location>
        <begin position="1"/>
        <end position="29"/>
    </location>
</feature>
<feature type="compositionally biased region" description="Basic residues" evidence="1">
    <location>
        <begin position="1"/>
        <end position="24"/>
    </location>
</feature>
<dbReference type="EMBL" id="CAJVPY010009838">
    <property type="protein sequence ID" value="CAG8712833.1"/>
    <property type="molecule type" value="Genomic_DNA"/>
</dbReference>
<proteinExistence type="predicted"/>
<gene>
    <name evidence="2" type="ORF">DERYTH_LOCUS13718</name>
</gene>
<evidence type="ECO:0000313" key="2">
    <source>
        <dbReference type="EMBL" id="CAG8712833.1"/>
    </source>
</evidence>
<comment type="caution">
    <text evidence="2">The sequence shown here is derived from an EMBL/GenBank/DDBJ whole genome shotgun (WGS) entry which is preliminary data.</text>
</comment>
<reference evidence="2" key="1">
    <citation type="submission" date="2021-06" db="EMBL/GenBank/DDBJ databases">
        <authorList>
            <person name="Kallberg Y."/>
            <person name="Tangrot J."/>
            <person name="Rosling A."/>
        </authorList>
    </citation>
    <scope>NUCLEOTIDE SEQUENCE</scope>
    <source>
        <strain evidence="2">MA453B</strain>
    </source>
</reference>
<name>A0A9N9HYT0_9GLOM</name>
<organism evidence="2 3">
    <name type="scientific">Dentiscutata erythropus</name>
    <dbReference type="NCBI Taxonomy" id="1348616"/>
    <lineage>
        <taxon>Eukaryota</taxon>
        <taxon>Fungi</taxon>
        <taxon>Fungi incertae sedis</taxon>
        <taxon>Mucoromycota</taxon>
        <taxon>Glomeromycotina</taxon>
        <taxon>Glomeromycetes</taxon>
        <taxon>Diversisporales</taxon>
        <taxon>Gigasporaceae</taxon>
        <taxon>Dentiscutata</taxon>
    </lineage>
</organism>
<keyword evidence="3" id="KW-1185">Reference proteome</keyword>
<evidence type="ECO:0000256" key="1">
    <source>
        <dbReference type="SAM" id="MobiDB-lite"/>
    </source>
</evidence>
<dbReference type="Proteomes" id="UP000789405">
    <property type="component" value="Unassembled WGS sequence"/>
</dbReference>
<protein>
    <submittedName>
        <fullName evidence="2">28368_t:CDS:1</fullName>
    </submittedName>
</protein>
<dbReference type="AlphaFoldDB" id="A0A9N9HYT0"/>